<evidence type="ECO:0000256" key="8">
    <source>
        <dbReference type="ARBA" id="ARBA00022989"/>
    </source>
</evidence>
<dbReference type="GO" id="GO:0046872">
    <property type="term" value="F:metal ion binding"/>
    <property type="evidence" value="ECO:0007669"/>
    <property type="project" value="UniProtKB-KW"/>
</dbReference>
<dbReference type="eggNOG" id="ENOG502RSPR">
    <property type="taxonomic scope" value="Eukaryota"/>
</dbReference>
<evidence type="ECO:0000313" key="16">
    <source>
        <dbReference type="Proteomes" id="UP000001064"/>
    </source>
</evidence>
<evidence type="ECO:0000256" key="7">
    <source>
        <dbReference type="ARBA" id="ARBA00022982"/>
    </source>
</evidence>
<name>F0ZF28_DICPU</name>
<feature type="transmembrane region" description="Helical" evidence="11">
    <location>
        <begin position="215"/>
        <end position="235"/>
    </location>
</feature>
<feature type="domain" description="Cytochrome b561" evidence="14">
    <location>
        <begin position="177"/>
        <end position="373"/>
    </location>
</feature>
<evidence type="ECO:0000256" key="1">
    <source>
        <dbReference type="ARBA" id="ARBA00001970"/>
    </source>
</evidence>
<dbReference type="OMA" id="SICHEGH"/>
<evidence type="ECO:0000256" key="5">
    <source>
        <dbReference type="ARBA" id="ARBA00022692"/>
    </source>
</evidence>
<dbReference type="PANTHER" id="PTHR15422:SF24">
    <property type="entry name" value="DOMON RELATED DOMAIN-CONTAINING PROTEIN"/>
    <property type="match status" value="1"/>
</dbReference>
<keyword evidence="5 11" id="KW-0812">Transmembrane</keyword>
<dbReference type="STRING" id="5786.F0ZF28"/>
<dbReference type="GO" id="GO:0005789">
    <property type="term" value="C:endoplasmic reticulum membrane"/>
    <property type="evidence" value="ECO:0007669"/>
    <property type="project" value="EnsemblProtists"/>
</dbReference>
<dbReference type="VEuPathDB" id="AmoebaDB:DICPUDRAFT_97248"/>
<dbReference type="PROSITE" id="PS50836">
    <property type="entry name" value="DOMON"/>
    <property type="match status" value="1"/>
</dbReference>
<evidence type="ECO:0000259" key="14">
    <source>
        <dbReference type="PROSITE" id="PS50939"/>
    </source>
</evidence>
<keyword evidence="9" id="KW-0408">Iron</keyword>
<proteinExistence type="predicted"/>
<evidence type="ECO:0000256" key="4">
    <source>
        <dbReference type="ARBA" id="ARBA00022617"/>
    </source>
</evidence>
<evidence type="ECO:0000313" key="15">
    <source>
        <dbReference type="EMBL" id="EGC37463.1"/>
    </source>
</evidence>
<sequence length="394" mass="43624">MKSIIIFFTLLLITLSICHEGHDHGESGTGGTATSTNTVLLDAETNFVLTWDVDQDAEELYIGLTGNFAGWLAFGYKCIGDSMECEMGHPDIIAITYNSLGEPDFRDKIDNMDKGVVDDSVLNGTNNDFVTYGGTQTAHHTMAYFKRKFNTGDANADYIIDINQPFEIVWYIGTGFDFDFTDYTKYKYGTATINLLDSGAAQTDDTVTANHDVLLAWHAALMSISFGILIPFAIFSIRYLGGFKWAFYFHLCIQALAISFIIVGFILALVAHKGVQHTSDPHSVFGIVTFALVLFTACGGILTWLFKKEGNAIFPNQIHKYFGRLVSLVSIGTIMTGLNQYSTDSKKYQANAFIVVYAILLLTYAIIAITLEIFKRKYGLTPGGEKNVKMDPMK</sequence>
<dbReference type="CDD" id="cd09631">
    <property type="entry name" value="DOMON_DOH"/>
    <property type="match status" value="1"/>
</dbReference>
<dbReference type="KEGG" id="dpp:DICPUDRAFT_97248"/>
<accession>F0ZF28</accession>
<evidence type="ECO:0000256" key="10">
    <source>
        <dbReference type="ARBA" id="ARBA00023136"/>
    </source>
</evidence>
<evidence type="ECO:0000256" key="6">
    <source>
        <dbReference type="ARBA" id="ARBA00022723"/>
    </source>
</evidence>
<evidence type="ECO:0008006" key="17">
    <source>
        <dbReference type="Google" id="ProtNLM"/>
    </source>
</evidence>
<evidence type="ECO:0000256" key="12">
    <source>
        <dbReference type="SAM" id="SignalP"/>
    </source>
</evidence>
<dbReference type="SMART" id="SM00665">
    <property type="entry name" value="B561"/>
    <property type="match status" value="1"/>
</dbReference>
<evidence type="ECO:0000256" key="11">
    <source>
        <dbReference type="SAM" id="Phobius"/>
    </source>
</evidence>
<comment type="cofactor">
    <cofactor evidence="1">
        <name>heme b</name>
        <dbReference type="ChEBI" id="CHEBI:60344"/>
    </cofactor>
</comment>
<dbReference type="AlphaFoldDB" id="F0ZF28"/>
<dbReference type="Gene3D" id="1.20.120.1770">
    <property type="match status" value="1"/>
</dbReference>
<feature type="transmembrane region" description="Helical" evidence="11">
    <location>
        <begin position="247"/>
        <end position="271"/>
    </location>
</feature>
<dbReference type="InterPro" id="IPR045266">
    <property type="entry name" value="DOH_DOMON"/>
</dbReference>
<keyword evidence="7" id="KW-0249">Electron transport</keyword>
<feature type="domain" description="DOMON" evidence="13">
    <location>
        <begin position="45"/>
        <end position="173"/>
    </location>
</feature>
<organism evidence="15 16">
    <name type="scientific">Dictyostelium purpureum</name>
    <name type="common">Slime mold</name>
    <dbReference type="NCBI Taxonomy" id="5786"/>
    <lineage>
        <taxon>Eukaryota</taxon>
        <taxon>Amoebozoa</taxon>
        <taxon>Evosea</taxon>
        <taxon>Eumycetozoa</taxon>
        <taxon>Dictyostelia</taxon>
        <taxon>Dictyosteliales</taxon>
        <taxon>Dictyosteliaceae</taxon>
        <taxon>Dictyostelium</taxon>
    </lineage>
</organism>
<keyword evidence="8 11" id="KW-1133">Transmembrane helix</keyword>
<dbReference type="InterPro" id="IPR045150">
    <property type="entry name" value="CYB561D1/2"/>
</dbReference>
<comment type="subcellular location">
    <subcellularLocation>
        <location evidence="2">Membrane</location>
        <topology evidence="2">Multi-pass membrane protein</topology>
    </subcellularLocation>
</comment>
<dbReference type="InParanoid" id="F0ZF28"/>
<dbReference type="CDD" id="cd08760">
    <property type="entry name" value="Cyt_b561_FRRS1_like"/>
    <property type="match status" value="1"/>
</dbReference>
<dbReference type="GO" id="GO:0030670">
    <property type="term" value="C:phagocytic vesicle membrane"/>
    <property type="evidence" value="ECO:0007669"/>
    <property type="project" value="EnsemblProtists"/>
</dbReference>
<evidence type="ECO:0000256" key="9">
    <source>
        <dbReference type="ARBA" id="ARBA00023004"/>
    </source>
</evidence>
<keyword evidence="6" id="KW-0479">Metal-binding</keyword>
<feature type="signal peptide" evidence="12">
    <location>
        <begin position="1"/>
        <end position="18"/>
    </location>
</feature>
<reference evidence="16" key="1">
    <citation type="journal article" date="2011" name="Genome Biol.">
        <title>Comparative genomics of the social amoebae Dictyostelium discoideum and Dictyostelium purpureum.</title>
        <authorList>
            <consortium name="US DOE Joint Genome Institute (JGI-PGF)"/>
            <person name="Sucgang R."/>
            <person name="Kuo A."/>
            <person name="Tian X."/>
            <person name="Salerno W."/>
            <person name="Parikh A."/>
            <person name="Feasley C.L."/>
            <person name="Dalin E."/>
            <person name="Tu H."/>
            <person name="Huang E."/>
            <person name="Barry K."/>
            <person name="Lindquist E."/>
            <person name="Shapiro H."/>
            <person name="Bruce D."/>
            <person name="Schmutz J."/>
            <person name="Salamov A."/>
            <person name="Fey P."/>
            <person name="Gaudet P."/>
            <person name="Anjard C."/>
            <person name="Babu M.M."/>
            <person name="Basu S."/>
            <person name="Bushmanova Y."/>
            <person name="van der Wel H."/>
            <person name="Katoh-Kurasawa M."/>
            <person name="Dinh C."/>
            <person name="Coutinho P.M."/>
            <person name="Saito T."/>
            <person name="Elias M."/>
            <person name="Schaap P."/>
            <person name="Kay R.R."/>
            <person name="Henrissat B."/>
            <person name="Eichinger L."/>
            <person name="Rivero F."/>
            <person name="Putnam N.H."/>
            <person name="West C.M."/>
            <person name="Loomis W.F."/>
            <person name="Chisholm R.L."/>
            <person name="Shaulsky G."/>
            <person name="Strassmann J.E."/>
            <person name="Queller D.C."/>
            <person name="Kuspa A."/>
            <person name="Grigoriev I.V."/>
        </authorList>
    </citation>
    <scope>NUCLEOTIDE SEQUENCE [LARGE SCALE GENOMIC DNA]</scope>
    <source>
        <strain evidence="16">QSDP1</strain>
    </source>
</reference>
<feature type="chain" id="PRO_5003265077" description="Cytochrome b561 domain-containing protein" evidence="12">
    <location>
        <begin position="19"/>
        <end position="394"/>
    </location>
</feature>
<dbReference type="GO" id="GO:0006879">
    <property type="term" value="P:intracellular iron ion homeostasis"/>
    <property type="evidence" value="ECO:0007669"/>
    <property type="project" value="EnsemblProtists"/>
</dbReference>
<dbReference type="GeneID" id="10499823"/>
<feature type="transmembrane region" description="Helical" evidence="11">
    <location>
        <begin position="283"/>
        <end position="306"/>
    </location>
</feature>
<keyword evidence="12" id="KW-0732">Signal</keyword>
<dbReference type="GO" id="GO:0044354">
    <property type="term" value="C:macropinosome"/>
    <property type="evidence" value="ECO:0007669"/>
    <property type="project" value="EnsemblProtists"/>
</dbReference>
<dbReference type="Proteomes" id="UP000001064">
    <property type="component" value="Unassembled WGS sequence"/>
</dbReference>
<keyword evidence="16" id="KW-1185">Reference proteome</keyword>
<evidence type="ECO:0000256" key="2">
    <source>
        <dbReference type="ARBA" id="ARBA00004141"/>
    </source>
</evidence>
<dbReference type="RefSeq" id="XP_003286027.1">
    <property type="nucleotide sequence ID" value="XM_003285979.1"/>
</dbReference>
<evidence type="ECO:0000256" key="3">
    <source>
        <dbReference type="ARBA" id="ARBA00022448"/>
    </source>
</evidence>
<keyword evidence="3" id="KW-0813">Transport</keyword>
<dbReference type="InterPro" id="IPR005018">
    <property type="entry name" value="DOMON_domain"/>
</dbReference>
<feature type="transmembrane region" description="Helical" evidence="11">
    <location>
        <begin position="350"/>
        <end position="371"/>
    </location>
</feature>
<dbReference type="EMBL" id="GL870999">
    <property type="protein sequence ID" value="EGC37463.1"/>
    <property type="molecule type" value="Genomic_DNA"/>
</dbReference>
<dbReference type="Pfam" id="PF03351">
    <property type="entry name" value="DOMON"/>
    <property type="match status" value="1"/>
</dbReference>
<dbReference type="PANTHER" id="PTHR15422">
    <property type="entry name" value="OS05G0565100 PROTEIN"/>
    <property type="match status" value="1"/>
</dbReference>
<protein>
    <recommendedName>
        <fullName evidence="17">Cytochrome b561 domain-containing protein</fullName>
    </recommendedName>
</protein>
<dbReference type="OrthoDB" id="2419613at2759"/>
<dbReference type="PROSITE" id="PS50939">
    <property type="entry name" value="CYTOCHROME_B561"/>
    <property type="match status" value="1"/>
</dbReference>
<dbReference type="GO" id="GO:0140575">
    <property type="term" value="F:transmembrane monodehydroascorbate reductase activity"/>
    <property type="evidence" value="ECO:0007669"/>
    <property type="project" value="InterPro"/>
</dbReference>
<dbReference type="GO" id="GO:0016491">
    <property type="term" value="F:oxidoreductase activity"/>
    <property type="evidence" value="ECO:0000318"/>
    <property type="project" value="GO_Central"/>
</dbReference>
<dbReference type="Pfam" id="PF03188">
    <property type="entry name" value="Cytochrom_B561"/>
    <property type="match status" value="1"/>
</dbReference>
<gene>
    <name evidence="15" type="ORF">DICPUDRAFT_97248</name>
</gene>
<feature type="transmembrane region" description="Helical" evidence="11">
    <location>
        <begin position="318"/>
        <end position="338"/>
    </location>
</feature>
<dbReference type="InterPro" id="IPR006593">
    <property type="entry name" value="Cyt_b561/ferric_Rdtase_TM"/>
</dbReference>
<dbReference type="GO" id="GO:0000139">
    <property type="term" value="C:Golgi membrane"/>
    <property type="evidence" value="ECO:0007669"/>
    <property type="project" value="EnsemblProtists"/>
</dbReference>
<keyword evidence="4" id="KW-0349">Heme</keyword>
<dbReference type="GO" id="GO:0036020">
    <property type="term" value="C:endolysosome membrane"/>
    <property type="evidence" value="ECO:0007669"/>
    <property type="project" value="EnsemblProtists"/>
</dbReference>
<evidence type="ECO:0000259" key="13">
    <source>
        <dbReference type="PROSITE" id="PS50836"/>
    </source>
</evidence>
<dbReference type="FunCoup" id="F0ZF28">
    <property type="interactions" value="2"/>
</dbReference>
<keyword evidence="10 11" id="KW-0472">Membrane</keyword>